<dbReference type="InterPro" id="IPR041232">
    <property type="entry name" value="NPL"/>
</dbReference>
<keyword evidence="9" id="KW-1185">Reference proteome</keyword>
<dbReference type="InterPro" id="IPR001179">
    <property type="entry name" value="PPIase_FKBP_dom"/>
</dbReference>
<dbReference type="GO" id="GO:0000785">
    <property type="term" value="C:chromatin"/>
    <property type="evidence" value="ECO:0007669"/>
    <property type="project" value="TreeGrafter"/>
</dbReference>
<gene>
    <name evidence="8" type="ORF">V1264_001767</name>
</gene>
<dbReference type="AlphaFoldDB" id="A0AAN9C2C1"/>
<dbReference type="PANTHER" id="PTHR43811">
    <property type="entry name" value="FKBP-TYPE PEPTIDYL-PROLYL CIS-TRANS ISOMERASE FKPA"/>
    <property type="match status" value="1"/>
</dbReference>
<keyword evidence="2 4" id="KW-0697">Rotamase</keyword>
<dbReference type="SUPFAM" id="SSF54534">
    <property type="entry name" value="FKBP-like"/>
    <property type="match status" value="1"/>
</dbReference>
<sequence>MVVLKECNNMFWGVTLDGGKRYSQTVDKPFHLSMAALESNAHVSDSSRHVQVMLQHDSAEFLLCTLGHGNVLQQQLDLSFSRDEAVTFFLNGGGVVHLTGSLIEELDDEFPDDYDDGDVDSDLEMPQLVEAEDDDSEEVDSDWEPPPGSKRKILEELRSKGKRLKLSEMNDDEEESDEEFDSSFIDEDVEEEEEGSDEDEDEEEEGDEDSILEQIRVKSSKSQKSPKTTEVSSKKSKKLNSSVEATPDTSKKAKNKTPKSEKANKSATQAAEEALTNGAGDATKKKKKKKKKNKNKTEENTQEKQQPEEEASGESASPKLTPAPGKKRTVAGGIVVEDVKIGHGPEAKPGKNVSVYYVGTLAKNTKRFDSCLKGKPFRFRIGRGEVIKGWDTGLIGMKVGGKRKLTVPPSQGYGNSRQGPIPPGSTLVFDVEMKAVN</sequence>
<proteinExistence type="inferred from homology"/>
<feature type="compositionally biased region" description="Acidic residues" evidence="6">
    <location>
        <begin position="130"/>
        <end position="143"/>
    </location>
</feature>
<comment type="caution">
    <text evidence="8">The sequence shown here is derived from an EMBL/GenBank/DDBJ whole genome shotgun (WGS) entry which is preliminary data.</text>
</comment>
<feature type="compositionally biased region" description="Low complexity" evidence="6">
    <location>
        <begin position="220"/>
        <end position="231"/>
    </location>
</feature>
<dbReference type="EMBL" id="JBAMIC010000001">
    <property type="protein sequence ID" value="KAK7116009.1"/>
    <property type="molecule type" value="Genomic_DNA"/>
</dbReference>
<dbReference type="Gene3D" id="3.10.50.40">
    <property type="match status" value="1"/>
</dbReference>
<dbReference type="SUPFAM" id="SSF69203">
    <property type="entry name" value="Nucleoplasmin-like core domain"/>
    <property type="match status" value="1"/>
</dbReference>
<dbReference type="Pfam" id="PF00254">
    <property type="entry name" value="FKBP_C"/>
    <property type="match status" value="1"/>
</dbReference>
<dbReference type="PROSITE" id="PS50059">
    <property type="entry name" value="FKBP_PPIASE"/>
    <property type="match status" value="1"/>
</dbReference>
<dbReference type="GO" id="GO:0003755">
    <property type="term" value="F:peptidyl-prolyl cis-trans isomerase activity"/>
    <property type="evidence" value="ECO:0007669"/>
    <property type="project" value="UniProtKB-KW"/>
</dbReference>
<comment type="similarity">
    <text evidence="4">Belongs to the FKBP-type PPIase family.</text>
</comment>
<feature type="region of interest" description="Disordered" evidence="6">
    <location>
        <begin position="130"/>
        <end position="150"/>
    </location>
</feature>
<evidence type="ECO:0000256" key="6">
    <source>
        <dbReference type="SAM" id="MobiDB-lite"/>
    </source>
</evidence>
<dbReference type="GO" id="GO:0005730">
    <property type="term" value="C:nucleolus"/>
    <property type="evidence" value="ECO:0007669"/>
    <property type="project" value="TreeGrafter"/>
</dbReference>
<protein>
    <recommendedName>
        <fullName evidence="4">FK506-binding protein</fullName>
        <ecNumber evidence="4">5.2.1.8</ecNumber>
    </recommendedName>
</protein>
<keyword evidence="3 4" id="KW-0413">Isomerase</keyword>
<organism evidence="8 9">
    <name type="scientific">Littorina saxatilis</name>
    <dbReference type="NCBI Taxonomy" id="31220"/>
    <lineage>
        <taxon>Eukaryota</taxon>
        <taxon>Metazoa</taxon>
        <taxon>Spiralia</taxon>
        <taxon>Lophotrochozoa</taxon>
        <taxon>Mollusca</taxon>
        <taxon>Gastropoda</taxon>
        <taxon>Caenogastropoda</taxon>
        <taxon>Littorinimorpha</taxon>
        <taxon>Littorinoidea</taxon>
        <taxon>Littorinidae</taxon>
        <taxon>Littorina</taxon>
    </lineage>
</organism>
<dbReference type="InterPro" id="IPR046357">
    <property type="entry name" value="PPIase_dom_sf"/>
</dbReference>
<reference evidence="8 9" key="1">
    <citation type="submission" date="2024-02" db="EMBL/GenBank/DDBJ databases">
        <title>Chromosome-scale genome assembly of the rough periwinkle Littorina saxatilis.</title>
        <authorList>
            <person name="De Jode A."/>
            <person name="Faria R."/>
            <person name="Formenti G."/>
            <person name="Sims Y."/>
            <person name="Smith T.P."/>
            <person name="Tracey A."/>
            <person name="Wood J.M.D."/>
            <person name="Zagrodzka Z.B."/>
            <person name="Johannesson K."/>
            <person name="Butlin R.K."/>
            <person name="Leder E.H."/>
        </authorList>
    </citation>
    <scope>NUCLEOTIDE SEQUENCE [LARGE SCALE GENOMIC DNA]</scope>
    <source>
        <strain evidence="8">Snail1</strain>
        <tissue evidence="8">Muscle</tissue>
    </source>
</reference>
<dbReference type="PIRSF" id="PIRSF001473">
    <property type="entry name" value="FK506-bp_FPR3"/>
    <property type="match status" value="1"/>
</dbReference>
<dbReference type="FunFam" id="3.10.50.40:FF:000006">
    <property type="entry name" value="Peptidyl-prolyl cis-trans isomerase"/>
    <property type="match status" value="1"/>
</dbReference>
<evidence type="ECO:0000313" key="9">
    <source>
        <dbReference type="Proteomes" id="UP001374579"/>
    </source>
</evidence>
<evidence type="ECO:0000256" key="5">
    <source>
        <dbReference type="PROSITE-ProRule" id="PRU00277"/>
    </source>
</evidence>
<dbReference type="EC" id="5.2.1.8" evidence="4"/>
<accession>A0AAN9C2C1</accession>
<feature type="domain" description="PPIase FKBP-type" evidence="7">
    <location>
        <begin position="350"/>
        <end position="437"/>
    </location>
</feature>
<evidence type="ECO:0000259" key="7">
    <source>
        <dbReference type="PROSITE" id="PS50059"/>
    </source>
</evidence>
<evidence type="ECO:0000313" key="8">
    <source>
        <dbReference type="EMBL" id="KAK7116009.1"/>
    </source>
</evidence>
<comment type="catalytic activity">
    <reaction evidence="1 4 5">
        <text>[protein]-peptidylproline (omega=180) = [protein]-peptidylproline (omega=0)</text>
        <dbReference type="Rhea" id="RHEA:16237"/>
        <dbReference type="Rhea" id="RHEA-COMP:10747"/>
        <dbReference type="Rhea" id="RHEA-COMP:10748"/>
        <dbReference type="ChEBI" id="CHEBI:83833"/>
        <dbReference type="ChEBI" id="CHEBI:83834"/>
        <dbReference type="EC" id="5.2.1.8"/>
    </reaction>
</comment>
<dbReference type="Pfam" id="PF17800">
    <property type="entry name" value="NPL"/>
    <property type="match status" value="1"/>
</dbReference>
<dbReference type="PANTHER" id="PTHR43811:SF19">
    <property type="entry name" value="39 KDA FK506-BINDING NUCLEAR PROTEIN"/>
    <property type="match status" value="1"/>
</dbReference>
<evidence type="ECO:0000256" key="4">
    <source>
        <dbReference type="PIRNR" id="PIRNR001473"/>
    </source>
</evidence>
<dbReference type="Proteomes" id="UP001374579">
    <property type="component" value="Unassembled WGS sequence"/>
</dbReference>
<feature type="region of interest" description="Disordered" evidence="6">
    <location>
        <begin position="163"/>
        <end position="331"/>
    </location>
</feature>
<feature type="compositionally biased region" description="Basic and acidic residues" evidence="6">
    <location>
        <begin position="295"/>
        <end position="307"/>
    </location>
</feature>
<feature type="compositionally biased region" description="Basic residues" evidence="6">
    <location>
        <begin position="284"/>
        <end position="294"/>
    </location>
</feature>
<evidence type="ECO:0000256" key="3">
    <source>
        <dbReference type="ARBA" id="ARBA00023235"/>
    </source>
</evidence>
<evidence type="ECO:0000256" key="1">
    <source>
        <dbReference type="ARBA" id="ARBA00000971"/>
    </source>
</evidence>
<dbReference type="InterPro" id="IPR036824">
    <property type="entry name" value="Nucleoplasmin_core_dom_sf"/>
</dbReference>
<name>A0AAN9C2C1_9CAEN</name>
<dbReference type="InterPro" id="IPR023566">
    <property type="entry name" value="PPIase_Fpr3/Fpr4-like"/>
</dbReference>
<evidence type="ECO:0000256" key="2">
    <source>
        <dbReference type="ARBA" id="ARBA00023110"/>
    </source>
</evidence>
<dbReference type="Gene3D" id="2.60.120.340">
    <property type="entry name" value="Nucleoplasmin core domain"/>
    <property type="match status" value="1"/>
</dbReference>
<feature type="compositionally biased region" description="Acidic residues" evidence="6">
    <location>
        <begin position="169"/>
        <end position="211"/>
    </location>
</feature>